<dbReference type="RefSeq" id="WP_316972953.1">
    <property type="nucleotide sequence ID" value="NZ_JAWIIJ010000003.1"/>
</dbReference>
<organism evidence="4 5">
    <name type="scientific">Marinobacter xestospongiae</name>
    <dbReference type="NCBI Taxonomy" id="994319"/>
    <lineage>
        <taxon>Bacteria</taxon>
        <taxon>Pseudomonadati</taxon>
        <taxon>Pseudomonadota</taxon>
        <taxon>Gammaproteobacteria</taxon>
        <taxon>Pseudomonadales</taxon>
        <taxon>Marinobacteraceae</taxon>
        <taxon>Marinobacter</taxon>
    </lineage>
</organism>
<comment type="caution">
    <text evidence="4">The sequence shown here is derived from an EMBL/GenBank/DDBJ whole genome shotgun (WGS) entry which is preliminary data.</text>
</comment>
<dbReference type="InterPro" id="IPR050740">
    <property type="entry name" value="Aldehyde_DH_Superfamily"/>
</dbReference>
<evidence type="ECO:0000313" key="5">
    <source>
        <dbReference type="Proteomes" id="UP001269819"/>
    </source>
</evidence>
<gene>
    <name evidence="4" type="ORF">RYS15_05430</name>
</gene>
<dbReference type="Gene3D" id="3.40.309.10">
    <property type="entry name" value="Aldehyde Dehydrogenase, Chain A, domain 2"/>
    <property type="match status" value="1"/>
</dbReference>
<proteinExistence type="inferred from homology"/>
<dbReference type="InterPro" id="IPR015590">
    <property type="entry name" value="Aldehyde_DH_dom"/>
</dbReference>
<reference evidence="4 5" key="1">
    <citation type="submission" date="2023-10" db="EMBL/GenBank/DDBJ databases">
        <title>Characteristics and mechanism of a salt-tolerant marine origin heterotrophic nitrifying- aerobic denitrifying bacteria Marinobacter xestospongiae HN1.</title>
        <authorList>
            <person name="Qi R."/>
        </authorList>
    </citation>
    <scope>NUCLEOTIDE SEQUENCE [LARGE SCALE GENOMIC DNA]</scope>
    <source>
        <strain evidence="4 5">HN1</strain>
    </source>
</reference>
<dbReference type="CDD" id="cd07103">
    <property type="entry name" value="ALDH_F5_SSADH_GabD"/>
    <property type="match status" value="1"/>
</dbReference>
<dbReference type="Proteomes" id="UP001269819">
    <property type="component" value="Unassembled WGS sequence"/>
</dbReference>
<dbReference type="InterPro" id="IPR016161">
    <property type="entry name" value="Ald_DH/histidinol_DH"/>
</dbReference>
<dbReference type="GO" id="GO:0016491">
    <property type="term" value="F:oxidoreductase activity"/>
    <property type="evidence" value="ECO:0007669"/>
    <property type="project" value="UniProtKB-KW"/>
</dbReference>
<accession>A0ABU3VV10</accession>
<evidence type="ECO:0000313" key="4">
    <source>
        <dbReference type="EMBL" id="MDV2078113.1"/>
    </source>
</evidence>
<feature type="domain" description="Aldehyde dehydrogenase" evidence="3">
    <location>
        <begin position="10"/>
        <end position="467"/>
    </location>
</feature>
<evidence type="ECO:0000259" key="3">
    <source>
        <dbReference type="Pfam" id="PF00171"/>
    </source>
</evidence>
<dbReference type="InterPro" id="IPR016162">
    <property type="entry name" value="Ald_DH_N"/>
</dbReference>
<keyword evidence="5" id="KW-1185">Reference proteome</keyword>
<dbReference type="PANTHER" id="PTHR43353:SF5">
    <property type="entry name" value="SUCCINATE-SEMIALDEHYDE DEHYDROGENASE, MITOCHONDRIAL"/>
    <property type="match status" value="1"/>
</dbReference>
<dbReference type="EMBL" id="JAWIIJ010000003">
    <property type="protein sequence ID" value="MDV2078113.1"/>
    <property type="molecule type" value="Genomic_DNA"/>
</dbReference>
<dbReference type="EC" id="1.2.1.-" evidence="4"/>
<evidence type="ECO:0000256" key="1">
    <source>
        <dbReference type="ARBA" id="ARBA00009986"/>
    </source>
</evidence>
<sequence>MYINGEWLSDRPTFAVTNPATGEALGAVPDCSDADIDQAIAAAHSAFDSWKKTTAYERSRLLYRAWELMIQRKQALAELMTKEQGKPLKASLNEVQYGADFLQWFAEQAKRIQGETIPSARENQRFLVHRVPVGVVGAITPWNYPISMITRKLAPALAAGCTVILKPAESTPLCARAMMEIFAEAGFPAGVVNAITVQQPARVGEAFCRDPRVRKLTFTGSTEVGCQLNADAARHMKRVSMELGGHAPAIVFPDADPVHAAKGLSLVKFLNGGQACISPNRIYVHEDHREAFVAELVSRAERLQAGNGLDSTTSLGPLIDQRALDKVNRQVKDAVAKGATLETGGDRLLNGELARGCFYAPTVLSGVTPEMAIYREETFGPVAPVISYRDGDDVLAMANDTAYGLAAYVYTDRLSTAHRAFEALNFGIIGINDINPTSAAAPFGGMKTSGLGREGAEEGIDEYLETKLGGFAI</sequence>
<dbReference type="Gene3D" id="3.40.605.10">
    <property type="entry name" value="Aldehyde Dehydrogenase, Chain A, domain 1"/>
    <property type="match status" value="1"/>
</dbReference>
<dbReference type="SUPFAM" id="SSF53720">
    <property type="entry name" value="ALDH-like"/>
    <property type="match status" value="1"/>
</dbReference>
<keyword evidence="2 4" id="KW-0560">Oxidoreductase</keyword>
<comment type="similarity">
    <text evidence="1">Belongs to the aldehyde dehydrogenase family.</text>
</comment>
<dbReference type="InterPro" id="IPR016163">
    <property type="entry name" value="Ald_DH_C"/>
</dbReference>
<dbReference type="Pfam" id="PF00171">
    <property type="entry name" value="Aldedh"/>
    <property type="match status" value="1"/>
</dbReference>
<name>A0ABU3VV10_9GAMM</name>
<protein>
    <submittedName>
        <fullName evidence="4">NAD-dependent succinate-semialdehyde dehydrogenase</fullName>
        <ecNumber evidence="4">1.2.1.-</ecNumber>
    </submittedName>
</protein>
<evidence type="ECO:0000256" key="2">
    <source>
        <dbReference type="ARBA" id="ARBA00023002"/>
    </source>
</evidence>
<dbReference type="PANTHER" id="PTHR43353">
    <property type="entry name" value="SUCCINATE-SEMIALDEHYDE DEHYDROGENASE, MITOCHONDRIAL"/>
    <property type="match status" value="1"/>
</dbReference>